<reference evidence="2" key="1">
    <citation type="submission" date="2016-10" db="EMBL/GenBank/DDBJ databases">
        <authorList>
            <person name="Varghese N."/>
            <person name="Submissions S."/>
        </authorList>
    </citation>
    <scope>NUCLEOTIDE SEQUENCE [LARGE SCALE GENOMIC DNA]</scope>
    <source>
        <strain evidence="2">Nm10</strain>
    </source>
</reference>
<dbReference type="AlphaFoldDB" id="A0A1H2H110"/>
<dbReference type="EMBL" id="FNLN01000039">
    <property type="protein sequence ID" value="SDU25465.1"/>
    <property type="molecule type" value="Genomic_DNA"/>
</dbReference>
<sequence>MNRDESVAKNYLEKYYDNVKFEPDGNIPPDFLIENSIGVEVRRLNQLYYFDTGEAKGLEETAIPLRDKVKKVLLNYDAKAGGNNFWVGLRYKRDKGKLNISEKKIKEAIDAFHRCPSKCQAAICALLIKLFLFLKV</sequence>
<evidence type="ECO:0000313" key="1">
    <source>
        <dbReference type="EMBL" id="SDU25465.1"/>
    </source>
</evidence>
<dbReference type="Proteomes" id="UP000182882">
    <property type="component" value="Unassembled WGS sequence"/>
</dbReference>
<name>A0A1H2H110_9PROT</name>
<organism evidence="1 2">
    <name type="scientific">Nitrosomonas ureae</name>
    <dbReference type="NCBI Taxonomy" id="44577"/>
    <lineage>
        <taxon>Bacteria</taxon>
        <taxon>Pseudomonadati</taxon>
        <taxon>Pseudomonadota</taxon>
        <taxon>Betaproteobacteria</taxon>
        <taxon>Nitrosomonadales</taxon>
        <taxon>Nitrosomonadaceae</taxon>
        <taxon>Nitrosomonas</taxon>
    </lineage>
</organism>
<dbReference type="KEGG" id="nur:ATY38_08760"/>
<keyword evidence="2" id="KW-1185">Reference proteome</keyword>
<dbReference type="RefSeq" id="WP_062558971.1">
    <property type="nucleotide sequence ID" value="NZ_CP013341.1"/>
</dbReference>
<accession>A0A1H2H110</accession>
<protein>
    <submittedName>
        <fullName evidence="1">Uncharacterized protein</fullName>
    </submittedName>
</protein>
<proteinExistence type="predicted"/>
<evidence type="ECO:0000313" key="2">
    <source>
        <dbReference type="Proteomes" id="UP000182882"/>
    </source>
</evidence>
<gene>
    <name evidence="1" type="ORF">SAMN05216406_13947</name>
</gene>